<dbReference type="InterPro" id="IPR013563">
    <property type="entry name" value="Oligopep_ABC_C"/>
</dbReference>
<keyword evidence="7" id="KW-0472">Membrane</keyword>
<evidence type="ECO:0000256" key="1">
    <source>
        <dbReference type="ARBA" id="ARBA00004417"/>
    </source>
</evidence>
<evidence type="ECO:0000313" key="9">
    <source>
        <dbReference type="EMBL" id="MDQ7249326.1"/>
    </source>
</evidence>
<evidence type="ECO:0000256" key="7">
    <source>
        <dbReference type="ARBA" id="ARBA00023136"/>
    </source>
</evidence>
<keyword evidence="10" id="KW-1185">Reference proteome</keyword>
<evidence type="ECO:0000259" key="8">
    <source>
        <dbReference type="PROSITE" id="PS50893"/>
    </source>
</evidence>
<evidence type="ECO:0000256" key="3">
    <source>
        <dbReference type="ARBA" id="ARBA00022448"/>
    </source>
</evidence>
<accession>A0ABU0YQS5</accession>
<dbReference type="InterPro" id="IPR003439">
    <property type="entry name" value="ABC_transporter-like_ATP-bd"/>
</dbReference>
<protein>
    <submittedName>
        <fullName evidence="9">ABC transporter ATP-binding protein</fullName>
    </submittedName>
</protein>
<comment type="caution">
    <text evidence="9">The sequence shown here is derived from an EMBL/GenBank/DDBJ whole genome shotgun (WGS) entry which is preliminary data.</text>
</comment>
<dbReference type="InterPro" id="IPR003593">
    <property type="entry name" value="AAA+_ATPase"/>
</dbReference>
<dbReference type="InterPro" id="IPR050388">
    <property type="entry name" value="ABC_Ni/Peptide_Import"/>
</dbReference>
<sequence>MGLSAELFPRSLQSAPDMLRGRSTARPIAVADHPGAVPERLLAVRDLTIGNGAVTLVSQVSLEVHRGETLCLVGESGCGKSLTCLATLGLLPGALGVESGDIRLFDVPVQGASEATLNRIRGGRAAMIFQDPTVSLNPVQRVGRQITEAIRIHEPAVGRGAAERRAIELLDRVGIVEPARRMRSYPHELSGGMCQRVMIAMALACNPELLIADEPTTALDVTIQAQILALLKELQRATGMALLLVTHDLGVVAETADRVAVMYAGRLVETAPVDALFERPRHPYTRALLECRTRARPEAGGRNTRLPTIEGTVPDPARRPAGCAFAPRCECAQARCRVEEPRLAATGPGARAACHFPAAI</sequence>
<proteinExistence type="inferred from homology"/>
<dbReference type="EMBL" id="JAUYVI010000005">
    <property type="protein sequence ID" value="MDQ7249326.1"/>
    <property type="molecule type" value="Genomic_DNA"/>
</dbReference>
<keyword evidence="5" id="KW-0547">Nucleotide-binding</keyword>
<evidence type="ECO:0000313" key="10">
    <source>
        <dbReference type="Proteomes" id="UP001230156"/>
    </source>
</evidence>
<dbReference type="InterPro" id="IPR017871">
    <property type="entry name" value="ABC_transporter-like_CS"/>
</dbReference>
<name>A0ABU0YQS5_9PROT</name>
<organism evidence="9 10">
    <name type="scientific">Dongia sedimenti</name>
    <dbReference type="NCBI Taxonomy" id="3064282"/>
    <lineage>
        <taxon>Bacteria</taxon>
        <taxon>Pseudomonadati</taxon>
        <taxon>Pseudomonadota</taxon>
        <taxon>Alphaproteobacteria</taxon>
        <taxon>Rhodospirillales</taxon>
        <taxon>Dongiaceae</taxon>
        <taxon>Dongia</taxon>
    </lineage>
</organism>
<dbReference type="Pfam" id="PF08352">
    <property type="entry name" value="oligo_HPY"/>
    <property type="match status" value="1"/>
</dbReference>
<evidence type="ECO:0000256" key="4">
    <source>
        <dbReference type="ARBA" id="ARBA00022475"/>
    </source>
</evidence>
<evidence type="ECO:0000256" key="2">
    <source>
        <dbReference type="ARBA" id="ARBA00005417"/>
    </source>
</evidence>
<dbReference type="Proteomes" id="UP001230156">
    <property type="component" value="Unassembled WGS sequence"/>
</dbReference>
<dbReference type="Gene3D" id="3.40.50.300">
    <property type="entry name" value="P-loop containing nucleotide triphosphate hydrolases"/>
    <property type="match status" value="1"/>
</dbReference>
<dbReference type="PANTHER" id="PTHR43297:SF2">
    <property type="entry name" value="DIPEPTIDE TRANSPORT ATP-BINDING PROTEIN DPPD"/>
    <property type="match status" value="1"/>
</dbReference>
<dbReference type="SMART" id="SM00382">
    <property type="entry name" value="AAA"/>
    <property type="match status" value="1"/>
</dbReference>
<dbReference type="NCBIfam" id="TIGR01727">
    <property type="entry name" value="oligo_HPY"/>
    <property type="match status" value="1"/>
</dbReference>
<dbReference type="PROSITE" id="PS00211">
    <property type="entry name" value="ABC_TRANSPORTER_1"/>
    <property type="match status" value="1"/>
</dbReference>
<reference evidence="10" key="1">
    <citation type="submission" date="2023-08" db="EMBL/GenBank/DDBJ databases">
        <title>Rhodospirillaceae gen. nov., a novel taxon isolated from the Yangtze River Yuezi River estuary sludge.</title>
        <authorList>
            <person name="Ruan L."/>
        </authorList>
    </citation>
    <scope>NUCLEOTIDE SEQUENCE [LARGE SCALE GENOMIC DNA]</scope>
    <source>
        <strain evidence="10">R-7</strain>
    </source>
</reference>
<dbReference type="RefSeq" id="WP_379957191.1">
    <property type="nucleotide sequence ID" value="NZ_JAUYVI010000005.1"/>
</dbReference>
<keyword evidence="3" id="KW-0813">Transport</keyword>
<gene>
    <name evidence="9" type="ORF">Q8A70_16685</name>
</gene>
<feature type="domain" description="ABC transporter" evidence="8">
    <location>
        <begin position="42"/>
        <end position="289"/>
    </location>
</feature>
<comment type="similarity">
    <text evidence="2">Belongs to the ABC transporter superfamily.</text>
</comment>
<evidence type="ECO:0000256" key="6">
    <source>
        <dbReference type="ARBA" id="ARBA00022840"/>
    </source>
</evidence>
<dbReference type="SUPFAM" id="SSF52540">
    <property type="entry name" value="P-loop containing nucleoside triphosphate hydrolases"/>
    <property type="match status" value="1"/>
</dbReference>
<comment type="subcellular location">
    <subcellularLocation>
        <location evidence="1">Cell inner membrane</location>
        <topology evidence="1">Peripheral membrane protein</topology>
    </subcellularLocation>
</comment>
<keyword evidence="4" id="KW-1003">Cell membrane</keyword>
<keyword evidence="6 9" id="KW-0067">ATP-binding</keyword>
<evidence type="ECO:0000256" key="5">
    <source>
        <dbReference type="ARBA" id="ARBA00022741"/>
    </source>
</evidence>
<dbReference type="InterPro" id="IPR027417">
    <property type="entry name" value="P-loop_NTPase"/>
</dbReference>
<dbReference type="Pfam" id="PF00005">
    <property type="entry name" value="ABC_tran"/>
    <property type="match status" value="1"/>
</dbReference>
<dbReference type="GO" id="GO:0005524">
    <property type="term" value="F:ATP binding"/>
    <property type="evidence" value="ECO:0007669"/>
    <property type="project" value="UniProtKB-KW"/>
</dbReference>
<dbReference type="CDD" id="cd03257">
    <property type="entry name" value="ABC_NikE_OppD_transporters"/>
    <property type="match status" value="1"/>
</dbReference>
<dbReference type="PROSITE" id="PS50893">
    <property type="entry name" value="ABC_TRANSPORTER_2"/>
    <property type="match status" value="1"/>
</dbReference>
<dbReference type="PANTHER" id="PTHR43297">
    <property type="entry name" value="OLIGOPEPTIDE TRANSPORT ATP-BINDING PROTEIN APPD"/>
    <property type="match status" value="1"/>
</dbReference>